<feature type="region of interest" description="Disordered" evidence="1">
    <location>
        <begin position="164"/>
        <end position="249"/>
    </location>
</feature>
<feature type="compositionally biased region" description="Basic and acidic residues" evidence="1">
    <location>
        <begin position="332"/>
        <end position="343"/>
    </location>
</feature>
<comment type="caution">
    <text evidence="2">The sequence shown here is derived from an EMBL/GenBank/DDBJ whole genome shotgun (WGS) entry which is preliminary data.</text>
</comment>
<feature type="compositionally biased region" description="Low complexity" evidence="1">
    <location>
        <begin position="179"/>
        <end position="198"/>
    </location>
</feature>
<evidence type="ECO:0000313" key="2">
    <source>
        <dbReference type="EMBL" id="KAH7126187.1"/>
    </source>
</evidence>
<dbReference type="AlphaFoldDB" id="A0A9P9DW77"/>
<dbReference type="OrthoDB" id="10654610at2759"/>
<organism evidence="2 3">
    <name type="scientific">Dactylonectria macrodidyma</name>
    <dbReference type="NCBI Taxonomy" id="307937"/>
    <lineage>
        <taxon>Eukaryota</taxon>
        <taxon>Fungi</taxon>
        <taxon>Dikarya</taxon>
        <taxon>Ascomycota</taxon>
        <taxon>Pezizomycotina</taxon>
        <taxon>Sordariomycetes</taxon>
        <taxon>Hypocreomycetidae</taxon>
        <taxon>Hypocreales</taxon>
        <taxon>Nectriaceae</taxon>
        <taxon>Dactylonectria</taxon>
    </lineage>
</organism>
<reference evidence="2" key="1">
    <citation type="journal article" date="2021" name="Nat. Commun.">
        <title>Genetic determinants of endophytism in the Arabidopsis root mycobiome.</title>
        <authorList>
            <person name="Mesny F."/>
            <person name="Miyauchi S."/>
            <person name="Thiergart T."/>
            <person name="Pickel B."/>
            <person name="Atanasova L."/>
            <person name="Karlsson M."/>
            <person name="Huettel B."/>
            <person name="Barry K.W."/>
            <person name="Haridas S."/>
            <person name="Chen C."/>
            <person name="Bauer D."/>
            <person name="Andreopoulos W."/>
            <person name="Pangilinan J."/>
            <person name="LaButti K."/>
            <person name="Riley R."/>
            <person name="Lipzen A."/>
            <person name="Clum A."/>
            <person name="Drula E."/>
            <person name="Henrissat B."/>
            <person name="Kohler A."/>
            <person name="Grigoriev I.V."/>
            <person name="Martin F.M."/>
            <person name="Hacquard S."/>
        </authorList>
    </citation>
    <scope>NUCLEOTIDE SEQUENCE</scope>
    <source>
        <strain evidence="2">MPI-CAGE-AT-0147</strain>
    </source>
</reference>
<feature type="region of interest" description="Disordered" evidence="1">
    <location>
        <begin position="50"/>
        <end position="119"/>
    </location>
</feature>
<keyword evidence="3" id="KW-1185">Reference proteome</keyword>
<dbReference type="Proteomes" id="UP000738349">
    <property type="component" value="Unassembled WGS sequence"/>
</dbReference>
<feature type="region of interest" description="Disordered" evidence="1">
    <location>
        <begin position="273"/>
        <end position="441"/>
    </location>
</feature>
<name>A0A9P9DW77_9HYPO</name>
<feature type="compositionally biased region" description="Acidic residues" evidence="1">
    <location>
        <begin position="604"/>
        <end position="613"/>
    </location>
</feature>
<feature type="compositionally biased region" description="Basic and acidic residues" evidence="1">
    <location>
        <begin position="70"/>
        <end position="111"/>
    </location>
</feature>
<sequence length="651" mass="72278">MANNKEEEKMSSRPKPKSLSFIDTLAIATANKDVRKVLIAKARTRFAAQGKLRHRSERWQPVEGEESELLGERQEGDESEHLGERREEEVYRYEWKEEKRAEEREKEKQKEEDEEQEWYLGVDSSALDTPHAANFHEQAAPCGHTWCQNSRPERRLPCESFLDEAPPSYATRESKSHASKSQVSSSFGGSSWGSSAYGTTPHNNTSSSRISHAVTTRAIAELEERPPRPAKTLLSEPQSPNPRDHRQVDAEIMTDGAMTRWLGPPSSQFAITAPLPPRPAKTPLSLLQEPNPGVHQQVDSQTVTDGGVTRWPGPPSSQVTMTPAPLRISYPARDERQLQRDQDPTGYQQVGCKTVADETVTDETVTSWFHPHSRSPPKPPAPQLTNTDLEPPRCASQSAWFEPEENDYMPILTPLDVPEQSARGQDEGQQPSRGSERQSIMDRVRNHLRHTFLSNPNPRPETIHETQPRYGGDAITTAALEPNANVLNLDRSAYMYDPASDSLYAHIPRGPGARFPGELVVHSTQSQARPRIYTFDQIAPAPHNPNPEPEGSPNQQPQEVVQIAQGRGPSDIAAWCDKGVGRGRPSPGGSTVWPGVSNVAKVDGEDDDDDDDGIDSRTVVPGDSMSCVGWRARRRRMGPGQTNPAPPMPWS</sequence>
<feature type="compositionally biased region" description="Polar residues" evidence="1">
    <location>
        <begin position="200"/>
        <end position="214"/>
    </location>
</feature>
<feature type="compositionally biased region" description="Low complexity" evidence="1">
    <location>
        <begin position="583"/>
        <end position="592"/>
    </location>
</feature>
<accession>A0A9P9DW77</accession>
<evidence type="ECO:0000256" key="1">
    <source>
        <dbReference type="SAM" id="MobiDB-lite"/>
    </source>
</evidence>
<evidence type="ECO:0000313" key="3">
    <source>
        <dbReference type="Proteomes" id="UP000738349"/>
    </source>
</evidence>
<dbReference type="EMBL" id="JAGMUV010000020">
    <property type="protein sequence ID" value="KAH7126187.1"/>
    <property type="molecule type" value="Genomic_DNA"/>
</dbReference>
<gene>
    <name evidence="2" type="ORF">EDB81DRAFT_889887</name>
</gene>
<proteinExistence type="predicted"/>
<protein>
    <submittedName>
        <fullName evidence="2">Uncharacterized protein</fullName>
    </submittedName>
</protein>
<feature type="region of interest" description="Disordered" evidence="1">
    <location>
        <begin position="537"/>
        <end position="651"/>
    </location>
</feature>